<dbReference type="SUPFAM" id="SSF48445">
    <property type="entry name" value="14-3-3 protein"/>
    <property type="match status" value="1"/>
</dbReference>
<dbReference type="SMART" id="SM00101">
    <property type="entry name" value="14_3_3"/>
    <property type="match status" value="1"/>
</dbReference>
<dbReference type="AlphaFoldDB" id="A0A835XK05"/>
<proteinExistence type="inferred from homology"/>
<evidence type="ECO:0000313" key="3">
    <source>
        <dbReference type="EMBL" id="KAG2486167.1"/>
    </source>
</evidence>
<comment type="similarity">
    <text evidence="1">Belongs to the 14-3-3 family.</text>
</comment>
<accession>A0A835XK05</accession>
<dbReference type="Proteomes" id="UP000612055">
    <property type="component" value="Unassembled WGS sequence"/>
</dbReference>
<dbReference type="Pfam" id="PF00244">
    <property type="entry name" value="14-3-3"/>
    <property type="match status" value="1"/>
</dbReference>
<reference evidence="3" key="1">
    <citation type="journal article" date="2020" name="bioRxiv">
        <title>Comparative genomics of Chlamydomonas.</title>
        <authorList>
            <person name="Craig R.J."/>
            <person name="Hasan A.R."/>
            <person name="Ness R.W."/>
            <person name="Keightley P.D."/>
        </authorList>
    </citation>
    <scope>NUCLEOTIDE SEQUENCE</scope>
    <source>
        <strain evidence="3">CCAP 11/70</strain>
    </source>
</reference>
<name>A0A835XK05_9CHLO</name>
<dbReference type="InterPro" id="IPR023410">
    <property type="entry name" value="14-3-3_domain"/>
</dbReference>
<evidence type="ECO:0000259" key="2">
    <source>
        <dbReference type="SMART" id="SM00101"/>
    </source>
</evidence>
<evidence type="ECO:0000256" key="1">
    <source>
        <dbReference type="ARBA" id="ARBA00006141"/>
    </source>
</evidence>
<evidence type="ECO:0000313" key="4">
    <source>
        <dbReference type="Proteomes" id="UP000612055"/>
    </source>
</evidence>
<comment type="caution">
    <text evidence="3">The sequence shown here is derived from an EMBL/GenBank/DDBJ whole genome shotgun (WGS) entry which is preliminary data.</text>
</comment>
<dbReference type="OrthoDB" id="10260625at2759"/>
<sequence>MIARNARLGASSRAVPPATRPLTYRPAQARGPCFQQSRRALPATPCPLAARGLPRVAVAVSSPIAAPESAPRSLALYTAKLAAQAERYADMVAAMRGLAVLAGEQELSREERNLLSAAFKNHVGARRSSWRTLEAIEEAERAKGNGEHVARIRAYRGEVAAEIEACCGEALALLDAHLLPSASSPEAAAFFAKMRADHLRYRAEPLEGGARAAAVAAALAAYKAALGQALNYSVFCYEMLEQPSLACVVAAEGFKAAIGELDSLGEGAYTDSAVIMQLLRDNLVLWAEGARRPQD</sequence>
<dbReference type="PRINTS" id="PR00305">
    <property type="entry name" value="1433ZETA"/>
</dbReference>
<dbReference type="EMBL" id="JAEHOE010000116">
    <property type="protein sequence ID" value="KAG2486167.1"/>
    <property type="molecule type" value="Genomic_DNA"/>
</dbReference>
<dbReference type="InterPro" id="IPR036815">
    <property type="entry name" value="14-3-3_dom_sf"/>
</dbReference>
<organism evidence="3 4">
    <name type="scientific">Edaphochlamys debaryana</name>
    <dbReference type="NCBI Taxonomy" id="47281"/>
    <lineage>
        <taxon>Eukaryota</taxon>
        <taxon>Viridiplantae</taxon>
        <taxon>Chlorophyta</taxon>
        <taxon>core chlorophytes</taxon>
        <taxon>Chlorophyceae</taxon>
        <taxon>CS clade</taxon>
        <taxon>Chlamydomonadales</taxon>
        <taxon>Chlamydomonadales incertae sedis</taxon>
        <taxon>Edaphochlamys</taxon>
    </lineage>
</organism>
<dbReference type="PANTHER" id="PTHR18860">
    <property type="entry name" value="14-3-3 PROTEIN"/>
    <property type="match status" value="1"/>
</dbReference>
<dbReference type="Gene3D" id="1.20.190.20">
    <property type="entry name" value="14-3-3 domain"/>
    <property type="match status" value="1"/>
</dbReference>
<keyword evidence="4" id="KW-1185">Reference proteome</keyword>
<feature type="domain" description="14-3-3" evidence="2">
    <location>
        <begin position="72"/>
        <end position="295"/>
    </location>
</feature>
<gene>
    <name evidence="3" type="ORF">HYH03_015131</name>
</gene>
<dbReference type="InterPro" id="IPR000308">
    <property type="entry name" value="14-3-3"/>
</dbReference>
<protein>
    <recommendedName>
        <fullName evidence="2">14-3-3 domain-containing protein</fullName>
    </recommendedName>
</protein>